<protein>
    <submittedName>
        <fullName evidence="1">Uncharacterized protein</fullName>
    </submittedName>
</protein>
<gene>
    <name evidence="1" type="ORF">KC675_02390</name>
</gene>
<sequence>MENLQPTQKKYLPGTIIQDGSWCFSVLELDYYPTGEQLVRLIGGYDEYGLFFSILNPNRIFLRDLHDPKLICEPEWTTEIQPRNSQIDIF</sequence>
<organism evidence="1 2">
    <name type="scientific">Candidatus Dojkabacteria bacterium</name>
    <dbReference type="NCBI Taxonomy" id="2099670"/>
    <lineage>
        <taxon>Bacteria</taxon>
        <taxon>Candidatus Dojkabacteria</taxon>
    </lineage>
</organism>
<reference evidence="1" key="1">
    <citation type="submission" date="2020-04" db="EMBL/GenBank/DDBJ databases">
        <authorList>
            <person name="Zhang T."/>
        </authorList>
    </citation>
    <scope>NUCLEOTIDE SEQUENCE</scope>
    <source>
        <strain evidence="1">HKST-UBA15</strain>
    </source>
</reference>
<name>A0A955I7M8_9BACT</name>
<dbReference type="EMBL" id="JAGQLL010000024">
    <property type="protein sequence ID" value="MCA9380006.1"/>
    <property type="molecule type" value="Genomic_DNA"/>
</dbReference>
<dbReference type="Proteomes" id="UP000745577">
    <property type="component" value="Unassembled WGS sequence"/>
</dbReference>
<accession>A0A955I7M8</accession>
<dbReference type="AlphaFoldDB" id="A0A955I7M8"/>
<evidence type="ECO:0000313" key="1">
    <source>
        <dbReference type="EMBL" id="MCA9380006.1"/>
    </source>
</evidence>
<comment type="caution">
    <text evidence="1">The sequence shown here is derived from an EMBL/GenBank/DDBJ whole genome shotgun (WGS) entry which is preliminary data.</text>
</comment>
<proteinExistence type="predicted"/>
<evidence type="ECO:0000313" key="2">
    <source>
        <dbReference type="Proteomes" id="UP000745577"/>
    </source>
</evidence>
<reference evidence="1" key="2">
    <citation type="journal article" date="2021" name="Microbiome">
        <title>Successional dynamics and alternative stable states in a saline activated sludge microbial community over 9 years.</title>
        <authorList>
            <person name="Wang Y."/>
            <person name="Ye J."/>
            <person name="Ju F."/>
            <person name="Liu L."/>
            <person name="Boyd J.A."/>
            <person name="Deng Y."/>
            <person name="Parks D.H."/>
            <person name="Jiang X."/>
            <person name="Yin X."/>
            <person name="Woodcroft B.J."/>
            <person name="Tyson G.W."/>
            <person name="Hugenholtz P."/>
            <person name="Polz M.F."/>
            <person name="Zhang T."/>
        </authorList>
    </citation>
    <scope>NUCLEOTIDE SEQUENCE</scope>
    <source>
        <strain evidence="1">HKST-UBA15</strain>
    </source>
</reference>